<proteinExistence type="predicted"/>
<protein>
    <submittedName>
        <fullName evidence="1">Uncharacterized protein</fullName>
    </submittedName>
</protein>
<name>A0A811TA51_9EURY</name>
<dbReference type="EMBL" id="CAJHIO010000064">
    <property type="protein sequence ID" value="CAD6494184.1"/>
    <property type="molecule type" value="Genomic_DNA"/>
</dbReference>
<accession>A0A811TA51</accession>
<reference evidence="1" key="1">
    <citation type="submission" date="2020-10" db="EMBL/GenBank/DDBJ databases">
        <authorList>
            <person name="Hahn C.J."/>
            <person name="Laso-Perez R."/>
            <person name="Vulcano F."/>
            <person name="Vaziourakis K.-M."/>
            <person name="Stokke R."/>
            <person name="Steen I.H."/>
            <person name="Teske A."/>
            <person name="Boetius A."/>
            <person name="Liebeke M."/>
            <person name="Amann R."/>
            <person name="Knittel K."/>
        </authorList>
    </citation>
    <scope>NUCLEOTIDE SEQUENCE</scope>
    <source>
        <strain evidence="1">Gfbio:e3339647-f889-4370-9287-4fb5cb688e4c:AG392O15_GoMArc1</strain>
    </source>
</reference>
<evidence type="ECO:0000313" key="2">
    <source>
        <dbReference type="Proteomes" id="UP000610373"/>
    </source>
</evidence>
<organism evidence="1 2">
    <name type="scientific">Candidatus Argoarchaeum ethanivorans</name>
    <dbReference type="NCBI Taxonomy" id="2608793"/>
    <lineage>
        <taxon>Archaea</taxon>
        <taxon>Methanobacteriati</taxon>
        <taxon>Methanobacteriota</taxon>
        <taxon>Stenosarchaea group</taxon>
        <taxon>Methanomicrobia</taxon>
        <taxon>Methanosarcinales</taxon>
        <taxon>Methanosarcinales incertae sedis</taxon>
        <taxon>GOM Arc I cluster</taxon>
        <taxon>Candidatus Argoarchaeum</taxon>
    </lineage>
</organism>
<dbReference type="AlphaFoldDB" id="A0A811TA51"/>
<dbReference type="Gene3D" id="3.10.20.860">
    <property type="match status" value="1"/>
</dbReference>
<comment type="caution">
    <text evidence="1">The sequence shown here is derived from an EMBL/GenBank/DDBJ whole genome shotgun (WGS) entry which is preliminary data.</text>
</comment>
<dbReference type="Proteomes" id="UP000610373">
    <property type="component" value="Unassembled WGS sequence"/>
</dbReference>
<sequence length="97" mass="11111">MKCPICDGELKKVVEKSVVKGFEVPTEFYRCESCEEELMTDDQFGRGMDKIIELKANVLVSSVEGDHIKLPKELVKRLRGKYVELIPEDDRIVVIPK</sequence>
<gene>
    <name evidence="1" type="ORF">CHKLHMKO_00648</name>
</gene>
<evidence type="ECO:0000313" key="1">
    <source>
        <dbReference type="EMBL" id="CAD6494184.1"/>
    </source>
</evidence>